<dbReference type="InterPro" id="IPR020845">
    <property type="entry name" value="AMP-binding_CS"/>
</dbReference>
<dbReference type="InterPro" id="IPR000873">
    <property type="entry name" value="AMP-dep_synth/lig_dom"/>
</dbReference>
<dbReference type="Gene3D" id="3.30.300.30">
    <property type="match status" value="1"/>
</dbReference>
<dbReference type="NCBIfam" id="TIGR01217">
    <property type="entry name" value="ac_ac_CoA_syn"/>
    <property type="match status" value="1"/>
</dbReference>
<dbReference type="InterPro" id="IPR042099">
    <property type="entry name" value="ANL_N_sf"/>
</dbReference>
<protein>
    <submittedName>
        <fullName evidence="7">Acetoacetyl-CoA synthetase</fullName>
    </submittedName>
</protein>
<reference evidence="7 8" key="1">
    <citation type="submission" date="2019-03" db="EMBL/GenBank/DDBJ databases">
        <title>Sequencing the genomes of 1000 actinobacteria strains.</title>
        <authorList>
            <person name="Klenk H.-P."/>
        </authorList>
    </citation>
    <scope>NUCLEOTIDE SEQUENCE [LARGE SCALE GENOMIC DNA]</scope>
    <source>
        <strain evidence="7 8">DSM 18936</strain>
    </source>
</reference>
<gene>
    <name evidence="7" type="ORF">BDK89_1677</name>
</gene>
<evidence type="ECO:0000313" key="7">
    <source>
        <dbReference type="EMBL" id="TDT16095.1"/>
    </source>
</evidence>
<evidence type="ECO:0000256" key="1">
    <source>
        <dbReference type="ARBA" id="ARBA00006432"/>
    </source>
</evidence>
<comment type="caution">
    <text evidence="7">The sequence shown here is derived from an EMBL/GenBank/DDBJ whole genome shotgun (WGS) entry which is preliminary data.</text>
</comment>
<dbReference type="InterPro" id="IPR032387">
    <property type="entry name" value="ACAS_N"/>
</dbReference>
<keyword evidence="2" id="KW-0436">Ligase</keyword>
<evidence type="ECO:0000256" key="3">
    <source>
        <dbReference type="ARBA" id="ARBA00022741"/>
    </source>
</evidence>
<evidence type="ECO:0000313" key="8">
    <source>
        <dbReference type="Proteomes" id="UP000294558"/>
    </source>
</evidence>
<name>A0A4R7HYE4_9ACTN</name>
<dbReference type="OrthoDB" id="9803968at2"/>
<dbReference type="NCBIfam" id="NF002937">
    <property type="entry name" value="PRK03584.1"/>
    <property type="match status" value="1"/>
</dbReference>
<dbReference type="GO" id="GO:0030729">
    <property type="term" value="F:acetoacetate-CoA ligase activity"/>
    <property type="evidence" value="ECO:0007669"/>
    <property type="project" value="InterPro"/>
</dbReference>
<dbReference type="PANTHER" id="PTHR42921">
    <property type="entry name" value="ACETOACETYL-COA SYNTHETASE"/>
    <property type="match status" value="1"/>
</dbReference>
<evidence type="ECO:0000259" key="5">
    <source>
        <dbReference type="Pfam" id="PF00501"/>
    </source>
</evidence>
<dbReference type="Pfam" id="PF16177">
    <property type="entry name" value="ACAS_N"/>
    <property type="match status" value="1"/>
</dbReference>
<proteinExistence type="inferred from homology"/>
<dbReference type="Pfam" id="PF00501">
    <property type="entry name" value="AMP-binding"/>
    <property type="match status" value="1"/>
</dbReference>
<dbReference type="GO" id="GO:0005524">
    <property type="term" value="F:ATP binding"/>
    <property type="evidence" value="ECO:0007669"/>
    <property type="project" value="UniProtKB-KW"/>
</dbReference>
<keyword evidence="8" id="KW-1185">Reference proteome</keyword>
<dbReference type="SUPFAM" id="SSF56801">
    <property type="entry name" value="Acetyl-CoA synthetase-like"/>
    <property type="match status" value="1"/>
</dbReference>
<evidence type="ECO:0000259" key="6">
    <source>
        <dbReference type="Pfam" id="PF16177"/>
    </source>
</evidence>
<dbReference type="EMBL" id="SOAU01000001">
    <property type="protein sequence ID" value="TDT16095.1"/>
    <property type="molecule type" value="Genomic_DNA"/>
</dbReference>
<dbReference type="GO" id="GO:0006629">
    <property type="term" value="P:lipid metabolic process"/>
    <property type="evidence" value="ECO:0007669"/>
    <property type="project" value="InterPro"/>
</dbReference>
<evidence type="ECO:0000256" key="2">
    <source>
        <dbReference type="ARBA" id="ARBA00022598"/>
    </source>
</evidence>
<comment type="similarity">
    <text evidence="1">Belongs to the ATP-dependent AMP-binding enzyme family.</text>
</comment>
<accession>A0A4R7HYE4</accession>
<evidence type="ECO:0000256" key="4">
    <source>
        <dbReference type="ARBA" id="ARBA00022840"/>
    </source>
</evidence>
<dbReference type="AlphaFoldDB" id="A0A4R7HYE4"/>
<dbReference type="InterPro" id="IPR005914">
    <property type="entry name" value="Acac_CoA_synth"/>
</dbReference>
<dbReference type="Proteomes" id="UP000294558">
    <property type="component" value="Unassembled WGS sequence"/>
</dbReference>
<dbReference type="RefSeq" id="WP_133868495.1">
    <property type="nucleotide sequence ID" value="NZ_SOAU01000001.1"/>
</dbReference>
<feature type="domain" description="AMP-dependent synthetase/ligase" evidence="5">
    <location>
        <begin position="97"/>
        <end position="472"/>
    </location>
</feature>
<organism evidence="7 8">
    <name type="scientific">Ilumatobacter fluminis</name>
    <dbReference type="NCBI Taxonomy" id="467091"/>
    <lineage>
        <taxon>Bacteria</taxon>
        <taxon>Bacillati</taxon>
        <taxon>Actinomycetota</taxon>
        <taxon>Acidimicrobiia</taxon>
        <taxon>Acidimicrobiales</taxon>
        <taxon>Ilumatobacteraceae</taxon>
        <taxon>Ilumatobacter</taxon>
    </lineage>
</organism>
<keyword evidence="4" id="KW-0067">ATP-binding</keyword>
<dbReference type="InterPro" id="IPR045851">
    <property type="entry name" value="AMP-bd_C_sf"/>
</dbReference>
<dbReference type="Gene3D" id="3.40.50.12780">
    <property type="entry name" value="N-terminal domain of ligase-like"/>
    <property type="match status" value="1"/>
</dbReference>
<keyword evidence="3" id="KW-0547">Nucleotide-binding</keyword>
<dbReference type="PANTHER" id="PTHR42921:SF1">
    <property type="entry name" value="ACETOACETYL-COA SYNTHETASE"/>
    <property type="match status" value="1"/>
</dbReference>
<feature type="domain" description="Acetyl-coenzyme A synthetase N-terminal" evidence="6">
    <location>
        <begin position="38"/>
        <end position="94"/>
    </location>
</feature>
<sequence length="659" mass="71334">MSTPRVLWSPSDDARSATALGRFADECERRSGRRFADYGDLWRWSTSDGLEDCWAAVWDRFEVVSATPYEAVLDSRSMPGARWFPGARLNYAEHICRVAAERPDAVALVGVSQSRERVELTWTDLVEQVRLARAGLARLGVGRGDRVAAYLPHVPETIVAFLAASSLGAIWTSCAPEFGVQAVLDRFRQVEPTVLLAVDGYRYGRRDVSRVDELAAIREGLPSVAATVHVPYLPGTPPPSDVVAWRELLADDPAPLEFEHVVPEHPLYVLYSSGTTGLPKPIVHGHGGILLEHLKTIGLHADMTAGDVFFWFTTTGWMMWNYLVSGLLLGARVVTFDGDPNHAGPSTLWQLAADEQVTWFGGGAPYYSACQRAGLRPSSEFDLSRIRAIGSTGAPLPAEAFAWIYEHVSDDALLSPISGGTDVCSAFVGGSPLTPVWEGEIPCSYLGAAVAAFDENGQPVVGGQGELVITQPMPSMPVGFWGDDDGSRYRASYFEHFPGVWRHGDWITITERGSCVISGRSDATLNRGGVRVGTAEIYRVVEGVDGVVDSLVVHLEGDGADDPGELVLFVTLADGVDLDDDMTATIRTTVRSGLSPRHVPDRVHQVRAVPTTLSGKKLELPVKKVLLGVDPGEAASRGALKDPAAFDEIVELARRLRST</sequence>
<dbReference type="PROSITE" id="PS00455">
    <property type="entry name" value="AMP_BINDING"/>
    <property type="match status" value="1"/>
</dbReference>